<feature type="region of interest" description="Disordered" evidence="1">
    <location>
        <begin position="126"/>
        <end position="161"/>
    </location>
</feature>
<comment type="caution">
    <text evidence="2">The sequence shown here is derived from an EMBL/GenBank/DDBJ whole genome shotgun (WGS) entry which is preliminary data.</text>
</comment>
<accession>A0AAD4MRT0</accession>
<dbReference type="InterPro" id="IPR021109">
    <property type="entry name" value="Peptidase_aspartic_dom_sf"/>
</dbReference>
<dbReference type="Gene3D" id="2.40.70.10">
    <property type="entry name" value="Acid Proteases"/>
    <property type="match status" value="1"/>
</dbReference>
<protein>
    <submittedName>
        <fullName evidence="2">Uncharacterized protein</fullName>
    </submittedName>
</protein>
<dbReference type="PANTHER" id="PTHR31524">
    <property type="match status" value="1"/>
</dbReference>
<evidence type="ECO:0000256" key="1">
    <source>
        <dbReference type="SAM" id="MobiDB-lite"/>
    </source>
</evidence>
<sequence>MYEFKSHASTVTYGELSKLLQDTTGLEEALARETRCSARQAMSVDKKLADITANIKLKFKNSEQKIQRNLENFDQRIGVGVKISTTAMSLVKKMADIKILELRSDLAEEGKQALIAELTEMRAELNGPEANVGEGNAENRGKNGNELNEDQVSENDEENEGLQDLTAEEKTSFEGAVTRLTALIDSPKTKEIARQQLNSCRQMQGESVIHFAERLIPLVRAATAGQDEQMFKQKLREDFLQKLLPKLRFFVRTSSELTSFEQVRLKAQEIEGELNDPDSPFEQIEAKSGNPESLNLSIYKPMIYWKPTEAWACRKTIRKARFYTNWLNDHFSEELPVESVPINIQDCDEMIVTRKCAEGKLLKRDSLYTTDLPLDLDYPWPFFGSFSWSHTQVINCFMFRTSVSARINDNRIITHVGNAKHCTFNDGSCEFSDKTLLVWYTDLTQSCPFQYMGTFNGTRFGEIWTGEREDLVISISNSTKIELKNCFGLIKTEQGLAIRKDQWENSGKPKIFKRSAQAGSTYADVGIVTSPQLASQLSFVSHNLTQAMIDSFIRTLDTNCDSLNQIYKLTVVSALVNPTLLAREILSEFYVHARMVTSKIMQIWPCVEVELSEYELIGTGLNNQCFEQVPITLKTLSGKQNAFLDPINMIISEESRPAPCETHRVLIIQLPDSLIEFDQITGTRKVVISHSWNESEKNTKELVSLPAHIYHNLVIANASELLSPAHYYDLIHNSQIAHRIEQDQSMSKRVIHTKKWGDLRQGLIAAIVGEEIAKINIWNAWVTLCCLLLSLYVIFHSTRKILDTYYRNRRYFSLHNRNAARPVPTRYDSYHDENSRVQIQDRSTVLWSRKLSCESICESEVSCTITDKSWMTPGNEREQNLKIKSYNGQAEFDESIPTMGSQRATKGKQRSKLTHIFSINGINVIGCIDTGSPISIVNKNFLKNFREPDMVCCDESFQDIALKASTHLRRPTAHTVQTRDAQLSGLPTWAIVGIEPGLADWKETNMIIGRDWIAKLPPISIDYSEGDYRIGKKRLEWMLSPRMRPTILMLKQAEEGKKRPGNPTQMCQNFDTPESNSIMNEYRTWKSDCYFDFMNRSLELEELFNELSTAFELDSAHSTGRQAMRENLWIFY</sequence>
<keyword evidence="3" id="KW-1185">Reference proteome</keyword>
<feature type="compositionally biased region" description="Acidic residues" evidence="1">
    <location>
        <begin position="147"/>
        <end position="161"/>
    </location>
</feature>
<evidence type="ECO:0000313" key="2">
    <source>
        <dbReference type="EMBL" id="KAI1704108.1"/>
    </source>
</evidence>
<name>A0AAD4MRT0_9BILA</name>
<proteinExistence type="predicted"/>
<dbReference type="EMBL" id="JAKKPZ010000072">
    <property type="protein sequence ID" value="KAI1704108.1"/>
    <property type="molecule type" value="Genomic_DNA"/>
</dbReference>
<gene>
    <name evidence="2" type="ORF">DdX_14471</name>
</gene>
<reference evidence="2" key="1">
    <citation type="submission" date="2022-01" db="EMBL/GenBank/DDBJ databases">
        <title>Genome Sequence Resource for Two Populations of Ditylenchus destructor, the Migratory Endoparasitic Phytonematode.</title>
        <authorList>
            <person name="Zhang H."/>
            <person name="Lin R."/>
            <person name="Xie B."/>
        </authorList>
    </citation>
    <scope>NUCLEOTIDE SEQUENCE</scope>
    <source>
        <strain evidence="2">BazhouSP</strain>
    </source>
</reference>
<organism evidence="2 3">
    <name type="scientific">Ditylenchus destructor</name>
    <dbReference type="NCBI Taxonomy" id="166010"/>
    <lineage>
        <taxon>Eukaryota</taxon>
        <taxon>Metazoa</taxon>
        <taxon>Ecdysozoa</taxon>
        <taxon>Nematoda</taxon>
        <taxon>Chromadorea</taxon>
        <taxon>Rhabditida</taxon>
        <taxon>Tylenchina</taxon>
        <taxon>Tylenchomorpha</taxon>
        <taxon>Sphaerularioidea</taxon>
        <taxon>Anguinidae</taxon>
        <taxon>Anguininae</taxon>
        <taxon>Ditylenchus</taxon>
    </lineage>
</organism>
<evidence type="ECO:0000313" key="3">
    <source>
        <dbReference type="Proteomes" id="UP001201812"/>
    </source>
</evidence>
<dbReference type="PANTHER" id="PTHR31524:SF2">
    <property type="entry name" value="PROTEIN CBG10426"/>
    <property type="match status" value="1"/>
</dbReference>
<dbReference type="AlphaFoldDB" id="A0AAD4MRT0"/>
<dbReference type="Proteomes" id="UP001201812">
    <property type="component" value="Unassembled WGS sequence"/>
</dbReference>